<dbReference type="SMART" id="SM00969">
    <property type="entry name" value="SOCS_box"/>
    <property type="match status" value="1"/>
</dbReference>
<dbReference type="Gene3D" id="1.10.750.20">
    <property type="entry name" value="SOCS box"/>
    <property type="match status" value="1"/>
</dbReference>
<evidence type="ECO:0000256" key="1">
    <source>
        <dbReference type="ARBA" id="ARBA00022737"/>
    </source>
</evidence>
<feature type="repeat" description="ANK" evidence="3">
    <location>
        <begin position="242"/>
        <end position="277"/>
    </location>
</feature>
<sequence length="438" mass="49312">MANAKERKSCDRVLKEIEEEKKLVEAAKSGNLEDVKRLLEAGVSPDASEYNRSLFYKSQNYMTPLQYAAVNGYTDLVRLLLQYKADVDAKDRFDVTALHMAAEKGHTDCVKLLLDGCADCNISTKYSKHGSYTAVPHPGGTTPLHLAAISDHVACVTHLIWNGADYNAVDEKGRTSLYIAAQKGFERCIHAHLNNAIWRDILSLPVKETGDTPLHESVKNNMFSCVLALLRHGSDVNHRNTQGFSPLHLALRAGERFSMDILKALITKGYNTDVNKPDGLGFTPLHYVCFHENIMQERRPEAAAILLAYGANWEVKNKQGDNVLQNELRSRATDVIILHTIAKCTAHLPSLASIGLGFFDANPTLSVANYHFPRIFSDGQNAKMRWYKDLFKEPRPLQHYCRCVIRDALGQQRLRKIDTLPLPTTLKEYLLLEHEEFR</sequence>
<dbReference type="InterPro" id="IPR001496">
    <property type="entry name" value="SOCS_box"/>
</dbReference>
<keyword evidence="6" id="KW-1185">Reference proteome</keyword>
<dbReference type="PANTHER" id="PTHR24161:SF124">
    <property type="entry name" value="TRANSIENT RECEPTOR POTENTIAL CHANNEL PYREXIA"/>
    <property type="match status" value="1"/>
</dbReference>
<accession>A0ABD3VU57</accession>
<comment type="caution">
    <text evidence="5">The sequence shown here is derived from an EMBL/GenBank/DDBJ whole genome shotgun (WGS) entry which is preliminary data.</text>
</comment>
<dbReference type="Gene3D" id="1.25.40.20">
    <property type="entry name" value="Ankyrin repeat-containing domain"/>
    <property type="match status" value="2"/>
</dbReference>
<evidence type="ECO:0000259" key="4">
    <source>
        <dbReference type="PROSITE" id="PS50225"/>
    </source>
</evidence>
<dbReference type="PRINTS" id="PR01415">
    <property type="entry name" value="ANKYRIN"/>
</dbReference>
<proteinExistence type="predicted"/>
<reference evidence="5 6" key="1">
    <citation type="submission" date="2024-11" db="EMBL/GenBank/DDBJ databases">
        <title>Chromosome-level genome assembly of the freshwater bivalve Anodonta woodiana.</title>
        <authorList>
            <person name="Chen X."/>
        </authorList>
    </citation>
    <scope>NUCLEOTIDE SEQUENCE [LARGE SCALE GENOMIC DNA]</scope>
    <source>
        <strain evidence="5">MN2024</strain>
        <tissue evidence="5">Gills</tissue>
    </source>
</reference>
<dbReference type="SUPFAM" id="SSF158235">
    <property type="entry name" value="SOCS box-like"/>
    <property type="match status" value="1"/>
</dbReference>
<dbReference type="Pfam" id="PF12796">
    <property type="entry name" value="Ank_2"/>
    <property type="match status" value="2"/>
</dbReference>
<dbReference type="PROSITE" id="PS50297">
    <property type="entry name" value="ANK_REP_REGION"/>
    <property type="match status" value="5"/>
</dbReference>
<evidence type="ECO:0000256" key="2">
    <source>
        <dbReference type="ARBA" id="ARBA00023043"/>
    </source>
</evidence>
<dbReference type="PROSITE" id="PS50225">
    <property type="entry name" value="SOCS"/>
    <property type="match status" value="1"/>
</dbReference>
<dbReference type="SMART" id="SM00248">
    <property type="entry name" value="ANK"/>
    <property type="match status" value="8"/>
</dbReference>
<organism evidence="5 6">
    <name type="scientific">Sinanodonta woodiana</name>
    <name type="common">Chinese pond mussel</name>
    <name type="synonym">Anodonta woodiana</name>
    <dbReference type="NCBI Taxonomy" id="1069815"/>
    <lineage>
        <taxon>Eukaryota</taxon>
        <taxon>Metazoa</taxon>
        <taxon>Spiralia</taxon>
        <taxon>Lophotrochozoa</taxon>
        <taxon>Mollusca</taxon>
        <taxon>Bivalvia</taxon>
        <taxon>Autobranchia</taxon>
        <taxon>Heteroconchia</taxon>
        <taxon>Palaeoheterodonta</taxon>
        <taxon>Unionida</taxon>
        <taxon>Unionoidea</taxon>
        <taxon>Unionidae</taxon>
        <taxon>Unioninae</taxon>
        <taxon>Sinanodonta</taxon>
    </lineage>
</organism>
<dbReference type="SUPFAM" id="SSF48403">
    <property type="entry name" value="Ankyrin repeat"/>
    <property type="match status" value="1"/>
</dbReference>
<dbReference type="Pfam" id="PF07525">
    <property type="entry name" value="SOCS_box"/>
    <property type="match status" value="1"/>
</dbReference>
<name>A0ABD3VU57_SINWO</name>
<dbReference type="Proteomes" id="UP001634394">
    <property type="component" value="Unassembled WGS sequence"/>
</dbReference>
<dbReference type="InterPro" id="IPR002110">
    <property type="entry name" value="Ankyrin_rpt"/>
</dbReference>
<dbReference type="CDD" id="cd03716">
    <property type="entry name" value="SOCS_ASB_like"/>
    <property type="match status" value="1"/>
</dbReference>
<evidence type="ECO:0000256" key="3">
    <source>
        <dbReference type="PROSITE-ProRule" id="PRU00023"/>
    </source>
</evidence>
<dbReference type="AlphaFoldDB" id="A0ABD3VU57"/>
<feature type="repeat" description="ANK" evidence="3">
    <location>
        <begin position="60"/>
        <end position="92"/>
    </location>
</feature>
<dbReference type="Pfam" id="PF00023">
    <property type="entry name" value="Ank"/>
    <property type="match status" value="2"/>
</dbReference>
<dbReference type="EMBL" id="JBJQND010000010">
    <property type="protein sequence ID" value="KAL3864058.1"/>
    <property type="molecule type" value="Genomic_DNA"/>
</dbReference>
<dbReference type="InterPro" id="IPR036770">
    <property type="entry name" value="Ankyrin_rpt-contain_sf"/>
</dbReference>
<keyword evidence="2 3" id="KW-0040">ANK repeat</keyword>
<dbReference type="InterPro" id="IPR036036">
    <property type="entry name" value="SOCS_box-like_dom_sf"/>
</dbReference>
<keyword evidence="1" id="KW-0677">Repeat</keyword>
<evidence type="ECO:0000313" key="6">
    <source>
        <dbReference type="Proteomes" id="UP001634394"/>
    </source>
</evidence>
<evidence type="ECO:0000313" key="5">
    <source>
        <dbReference type="EMBL" id="KAL3864058.1"/>
    </source>
</evidence>
<feature type="repeat" description="ANK" evidence="3">
    <location>
        <begin position="209"/>
        <end position="241"/>
    </location>
</feature>
<dbReference type="SMART" id="SM00253">
    <property type="entry name" value="SOCS"/>
    <property type="match status" value="1"/>
</dbReference>
<feature type="domain" description="SOCS box" evidence="4">
    <location>
        <begin position="392"/>
        <end position="436"/>
    </location>
</feature>
<feature type="repeat" description="ANK" evidence="3">
    <location>
        <begin position="93"/>
        <end position="125"/>
    </location>
</feature>
<gene>
    <name evidence="5" type="ORF">ACJMK2_005767</name>
</gene>
<feature type="repeat" description="ANK" evidence="3">
    <location>
        <begin position="139"/>
        <end position="171"/>
    </location>
</feature>
<dbReference type="FunFam" id="1.10.750.20:FF:000001">
    <property type="entry name" value="Ankyrin repeat and SOCS box containing 1"/>
    <property type="match status" value="1"/>
</dbReference>
<dbReference type="PANTHER" id="PTHR24161">
    <property type="entry name" value="ANK_REP_REGION DOMAIN-CONTAINING PROTEIN-RELATED"/>
    <property type="match status" value="1"/>
</dbReference>
<dbReference type="PROSITE" id="PS50088">
    <property type="entry name" value="ANK_REPEAT"/>
    <property type="match status" value="5"/>
</dbReference>
<protein>
    <recommendedName>
        <fullName evidence="4">SOCS box domain-containing protein</fullName>
    </recommendedName>
</protein>